<dbReference type="InterPro" id="IPR000297">
    <property type="entry name" value="PPIase_PpiC"/>
</dbReference>
<dbReference type="SUPFAM" id="SSF109998">
    <property type="entry name" value="Triger factor/SurA peptide-binding domain-like"/>
    <property type="match status" value="1"/>
</dbReference>
<name>A0A1I4APS9_9RHOB</name>
<evidence type="ECO:0000256" key="1">
    <source>
        <dbReference type="ARBA" id="ARBA00004401"/>
    </source>
</evidence>
<dbReference type="AlphaFoldDB" id="A0A1I4APS9"/>
<evidence type="ECO:0000256" key="7">
    <source>
        <dbReference type="ARBA" id="ARBA00038408"/>
    </source>
</evidence>
<dbReference type="Gene3D" id="1.10.4030.10">
    <property type="entry name" value="Porin chaperone SurA, peptide-binding domain"/>
    <property type="match status" value="1"/>
</dbReference>
<keyword evidence="10" id="KW-0413">Isomerase</keyword>
<accession>A0A1I4APS9</accession>
<dbReference type="InterPro" id="IPR052029">
    <property type="entry name" value="PpiD_chaperone"/>
</dbReference>
<sequence length="618" mass="66579">MAEAKKSGKASKTFVWILMAMLILGLGGFGVTNLSGSVRSVGEVGGKDISVDDYYRGLQEEMNAYSAQVGQPLTFQQAQLFGVDRNVLARLVTTHSMDAETSRMGLSIGDENLRRELLTIPAFQGLDGNFDRAAYTFAIDQAGMSESEFEDSVREETARSLLQGAIVSGVNIPDSYAQTMIGFIAENRDFTWTKLTEANLTGPVATPSDADAKAHYDANIDAFMQPATRQITYAWVTPAMILDSVEVDEQALRDLYAERDAEYNQPERRLVERLAFADDAAANAALDQVRNGQTSFENLVEARGLALSDVDLGDISKSDLGAAGEAVFITPVGGLAGPVQTDLGPALFRVNGILPARATSFEDALPELREDLAFDRARRVIETQIENVDDLLAGGATLEELADETDLELATIDWHAGSDAEIAGYETFRNIAAAVTESDFPQIEELDDGGIFALRLDGTTEAAPAPFEDVKEDAAAALKAERTVKALGELVTSLEPQLAAGTQFTSFGFDANEEVDTERADFVAGTTEDFMVQVFEMEAGELRQIPTDDGGLIVVRLNEITAPDQSDAEISGIAELITQQLGGGISQDLFQAYAQALQVAYPPQINQQALNAVHAQLQ</sequence>
<organism evidence="10 11">
    <name type="scientific">Shimia haliotis</name>
    <dbReference type="NCBI Taxonomy" id="1280847"/>
    <lineage>
        <taxon>Bacteria</taxon>
        <taxon>Pseudomonadati</taxon>
        <taxon>Pseudomonadota</taxon>
        <taxon>Alphaproteobacteria</taxon>
        <taxon>Rhodobacterales</taxon>
        <taxon>Roseobacteraceae</taxon>
    </lineage>
</organism>
<keyword evidence="4 8" id="KW-1133">Transmembrane helix</keyword>
<feature type="domain" description="PpiC" evidence="9">
    <location>
        <begin position="247"/>
        <end position="364"/>
    </location>
</feature>
<dbReference type="Proteomes" id="UP000198851">
    <property type="component" value="Unassembled WGS sequence"/>
</dbReference>
<dbReference type="GO" id="GO:0005886">
    <property type="term" value="C:plasma membrane"/>
    <property type="evidence" value="ECO:0007669"/>
    <property type="project" value="UniProtKB-SubCell"/>
</dbReference>
<evidence type="ECO:0000256" key="8">
    <source>
        <dbReference type="SAM" id="Phobius"/>
    </source>
</evidence>
<dbReference type="GO" id="GO:0003755">
    <property type="term" value="F:peptidyl-prolyl cis-trans isomerase activity"/>
    <property type="evidence" value="ECO:0007669"/>
    <property type="project" value="InterPro"/>
</dbReference>
<protein>
    <submittedName>
        <fullName evidence="10">Peptidyl-prolyl cis-trans isomerase D</fullName>
    </submittedName>
</protein>
<comment type="similarity">
    <text evidence="7">Belongs to the PpiD chaperone family.</text>
</comment>
<reference evidence="11" key="1">
    <citation type="submission" date="2016-10" db="EMBL/GenBank/DDBJ databases">
        <authorList>
            <person name="Varghese N."/>
            <person name="Submissions S."/>
        </authorList>
    </citation>
    <scope>NUCLEOTIDE SEQUENCE [LARGE SCALE GENOMIC DNA]</scope>
    <source>
        <strain evidence="11">DSM 28453</strain>
    </source>
</reference>
<proteinExistence type="inferred from homology"/>
<dbReference type="RefSeq" id="WP_093319858.1">
    <property type="nucleotide sequence ID" value="NZ_FOSZ01000001.1"/>
</dbReference>
<evidence type="ECO:0000256" key="6">
    <source>
        <dbReference type="ARBA" id="ARBA00023186"/>
    </source>
</evidence>
<evidence type="ECO:0000256" key="2">
    <source>
        <dbReference type="ARBA" id="ARBA00022475"/>
    </source>
</evidence>
<keyword evidence="3 8" id="KW-0812">Transmembrane</keyword>
<dbReference type="EMBL" id="FOSZ01000001">
    <property type="protein sequence ID" value="SFK58485.1"/>
    <property type="molecule type" value="Genomic_DNA"/>
</dbReference>
<dbReference type="InterPro" id="IPR027304">
    <property type="entry name" value="Trigger_fact/SurA_dom_sf"/>
</dbReference>
<dbReference type="STRING" id="1280847.SAMN04488036_101518"/>
<evidence type="ECO:0000256" key="5">
    <source>
        <dbReference type="ARBA" id="ARBA00023136"/>
    </source>
</evidence>
<keyword evidence="2" id="KW-1003">Cell membrane</keyword>
<evidence type="ECO:0000259" key="9">
    <source>
        <dbReference type="Pfam" id="PF13145"/>
    </source>
</evidence>
<dbReference type="OrthoDB" id="9768393at2"/>
<feature type="transmembrane region" description="Helical" evidence="8">
    <location>
        <begin position="12"/>
        <end position="31"/>
    </location>
</feature>
<evidence type="ECO:0000313" key="10">
    <source>
        <dbReference type="EMBL" id="SFK58485.1"/>
    </source>
</evidence>
<keyword evidence="5 8" id="KW-0472">Membrane</keyword>
<keyword evidence="6" id="KW-0143">Chaperone</keyword>
<comment type="subcellular location">
    <subcellularLocation>
        <location evidence="1">Cell membrane</location>
        <topology evidence="1">Single-pass type II membrane protein</topology>
    </subcellularLocation>
</comment>
<dbReference type="Pfam" id="PF13145">
    <property type="entry name" value="Rotamase_2"/>
    <property type="match status" value="1"/>
</dbReference>
<dbReference type="PANTHER" id="PTHR47529">
    <property type="entry name" value="PEPTIDYL-PROLYL CIS-TRANS ISOMERASE D"/>
    <property type="match status" value="1"/>
</dbReference>
<evidence type="ECO:0000256" key="3">
    <source>
        <dbReference type="ARBA" id="ARBA00022692"/>
    </source>
</evidence>
<evidence type="ECO:0000256" key="4">
    <source>
        <dbReference type="ARBA" id="ARBA00022989"/>
    </source>
</evidence>
<dbReference type="Pfam" id="PF13624">
    <property type="entry name" value="SurA_N_3"/>
    <property type="match status" value="1"/>
</dbReference>
<gene>
    <name evidence="10" type="ORF">SAMN04488036_101518</name>
</gene>
<dbReference type="SUPFAM" id="SSF54534">
    <property type="entry name" value="FKBP-like"/>
    <property type="match status" value="1"/>
</dbReference>
<keyword evidence="11" id="KW-1185">Reference proteome</keyword>
<evidence type="ECO:0000313" key="11">
    <source>
        <dbReference type="Proteomes" id="UP000198851"/>
    </source>
</evidence>
<dbReference type="PANTHER" id="PTHR47529:SF1">
    <property type="entry name" value="PERIPLASMIC CHAPERONE PPID"/>
    <property type="match status" value="1"/>
</dbReference>